<keyword evidence="6 14" id="KW-0418">Kinase</keyword>
<dbReference type="Gene3D" id="1.10.533.10">
    <property type="entry name" value="Death Domain, Fas"/>
    <property type="match status" value="1"/>
</dbReference>
<dbReference type="Proteomes" id="UP001201812">
    <property type="component" value="Unassembled WGS sequence"/>
</dbReference>
<dbReference type="SMART" id="SM00220">
    <property type="entry name" value="S_TKc"/>
    <property type="match status" value="1"/>
</dbReference>
<dbReference type="GO" id="GO:0005524">
    <property type="term" value="F:ATP binding"/>
    <property type="evidence" value="ECO:0007669"/>
    <property type="project" value="UniProtKB-UniRule"/>
</dbReference>
<dbReference type="InterPro" id="IPR001245">
    <property type="entry name" value="Ser-Thr/Tyr_kinase_cat_dom"/>
</dbReference>
<feature type="domain" description="Protein kinase" evidence="13">
    <location>
        <begin position="228"/>
        <end position="492"/>
    </location>
</feature>
<dbReference type="Pfam" id="PF02995">
    <property type="entry name" value="DUF229"/>
    <property type="match status" value="1"/>
</dbReference>
<dbReference type="InterPro" id="IPR008271">
    <property type="entry name" value="Ser/Thr_kinase_AS"/>
</dbReference>
<comment type="similarity">
    <text evidence="1">Belongs to the protein kinase superfamily. TKL Ser/Thr protein kinase family. Pelle subfamily.</text>
</comment>
<evidence type="ECO:0000256" key="12">
    <source>
        <dbReference type="SAM" id="Phobius"/>
    </source>
</evidence>
<keyword evidence="12" id="KW-0812">Transmembrane</keyword>
<evidence type="ECO:0000256" key="11">
    <source>
        <dbReference type="SAM" id="MobiDB-lite"/>
    </source>
</evidence>
<evidence type="ECO:0000256" key="6">
    <source>
        <dbReference type="ARBA" id="ARBA00022777"/>
    </source>
</evidence>
<reference evidence="14" key="1">
    <citation type="submission" date="2022-01" db="EMBL/GenBank/DDBJ databases">
        <title>Genome Sequence Resource for Two Populations of Ditylenchus destructor, the Migratory Endoparasitic Phytonematode.</title>
        <authorList>
            <person name="Zhang H."/>
            <person name="Lin R."/>
            <person name="Xie B."/>
        </authorList>
    </citation>
    <scope>NUCLEOTIDE SEQUENCE</scope>
    <source>
        <strain evidence="14">BazhouSP</strain>
    </source>
</reference>
<protein>
    <recommendedName>
        <fullName evidence="2">non-specific serine/threonine protein kinase</fullName>
        <ecNumber evidence="2">2.7.11.1</ecNumber>
    </recommendedName>
</protein>
<evidence type="ECO:0000256" key="8">
    <source>
        <dbReference type="ARBA" id="ARBA00047899"/>
    </source>
</evidence>
<evidence type="ECO:0000256" key="9">
    <source>
        <dbReference type="ARBA" id="ARBA00048679"/>
    </source>
</evidence>
<evidence type="ECO:0000313" key="14">
    <source>
        <dbReference type="EMBL" id="KAI1701844.1"/>
    </source>
</evidence>
<keyword evidence="15" id="KW-1185">Reference proteome</keyword>
<evidence type="ECO:0000313" key="15">
    <source>
        <dbReference type="Proteomes" id="UP001201812"/>
    </source>
</evidence>
<comment type="caution">
    <text evidence="14">The sequence shown here is derived from an EMBL/GenBank/DDBJ whole genome shotgun (WGS) entry which is preliminary data.</text>
</comment>
<evidence type="ECO:0000256" key="5">
    <source>
        <dbReference type="ARBA" id="ARBA00022741"/>
    </source>
</evidence>
<keyword evidence="7 10" id="KW-0067">ATP-binding</keyword>
<dbReference type="PROSITE" id="PS00107">
    <property type="entry name" value="PROTEIN_KINASE_ATP"/>
    <property type="match status" value="1"/>
</dbReference>
<dbReference type="InterPro" id="IPR017850">
    <property type="entry name" value="Alkaline_phosphatase_core_sf"/>
</dbReference>
<dbReference type="Gene3D" id="3.30.200.20">
    <property type="entry name" value="Phosphorylase Kinase, domain 1"/>
    <property type="match status" value="1"/>
</dbReference>
<dbReference type="PROSITE" id="PS00108">
    <property type="entry name" value="PROTEIN_KINASE_ST"/>
    <property type="match status" value="1"/>
</dbReference>
<dbReference type="Gene3D" id="1.10.510.10">
    <property type="entry name" value="Transferase(Phosphotransferase) domain 1"/>
    <property type="match status" value="1"/>
</dbReference>
<keyword evidence="12" id="KW-1133">Transmembrane helix</keyword>
<dbReference type="EMBL" id="JAKKPZ010000110">
    <property type="protein sequence ID" value="KAI1701844.1"/>
    <property type="molecule type" value="Genomic_DNA"/>
</dbReference>
<keyword evidence="12" id="KW-0472">Membrane</keyword>
<keyword evidence="3" id="KW-0723">Serine/threonine-protein kinase</keyword>
<feature type="transmembrane region" description="Helical" evidence="12">
    <location>
        <begin position="551"/>
        <end position="570"/>
    </location>
</feature>
<feature type="compositionally biased region" description="Low complexity" evidence="11">
    <location>
        <begin position="167"/>
        <end position="196"/>
    </location>
</feature>
<name>A0AAD4R0M6_9BILA</name>
<dbReference type="CDD" id="cd16021">
    <property type="entry name" value="ALP_like"/>
    <property type="match status" value="1"/>
</dbReference>
<comment type="catalytic activity">
    <reaction evidence="8">
        <text>L-threonyl-[protein] + ATP = O-phospho-L-threonyl-[protein] + ADP + H(+)</text>
        <dbReference type="Rhea" id="RHEA:46608"/>
        <dbReference type="Rhea" id="RHEA-COMP:11060"/>
        <dbReference type="Rhea" id="RHEA-COMP:11605"/>
        <dbReference type="ChEBI" id="CHEBI:15378"/>
        <dbReference type="ChEBI" id="CHEBI:30013"/>
        <dbReference type="ChEBI" id="CHEBI:30616"/>
        <dbReference type="ChEBI" id="CHEBI:61977"/>
        <dbReference type="ChEBI" id="CHEBI:456216"/>
        <dbReference type="EC" id="2.7.11.1"/>
    </reaction>
</comment>
<dbReference type="InterPro" id="IPR000719">
    <property type="entry name" value="Prot_kinase_dom"/>
</dbReference>
<evidence type="ECO:0000256" key="1">
    <source>
        <dbReference type="ARBA" id="ARBA00008718"/>
    </source>
</evidence>
<dbReference type="SUPFAM" id="SSF47986">
    <property type="entry name" value="DEATH domain"/>
    <property type="match status" value="1"/>
</dbReference>
<dbReference type="SUPFAM" id="SSF56112">
    <property type="entry name" value="Protein kinase-like (PK-like)"/>
    <property type="match status" value="1"/>
</dbReference>
<dbReference type="InterPro" id="IPR011009">
    <property type="entry name" value="Kinase-like_dom_sf"/>
</dbReference>
<comment type="catalytic activity">
    <reaction evidence="9">
        <text>L-seryl-[protein] + ATP = O-phospho-L-seryl-[protein] + ADP + H(+)</text>
        <dbReference type="Rhea" id="RHEA:17989"/>
        <dbReference type="Rhea" id="RHEA-COMP:9863"/>
        <dbReference type="Rhea" id="RHEA-COMP:11604"/>
        <dbReference type="ChEBI" id="CHEBI:15378"/>
        <dbReference type="ChEBI" id="CHEBI:29999"/>
        <dbReference type="ChEBI" id="CHEBI:30616"/>
        <dbReference type="ChEBI" id="CHEBI:83421"/>
        <dbReference type="ChEBI" id="CHEBI:456216"/>
        <dbReference type="EC" id="2.7.11.1"/>
    </reaction>
</comment>
<evidence type="ECO:0000256" key="4">
    <source>
        <dbReference type="ARBA" id="ARBA00022679"/>
    </source>
</evidence>
<feature type="transmembrane region" description="Helical" evidence="12">
    <location>
        <begin position="582"/>
        <end position="601"/>
    </location>
</feature>
<dbReference type="PROSITE" id="PS50011">
    <property type="entry name" value="PROTEIN_KINASE_DOM"/>
    <property type="match status" value="1"/>
</dbReference>
<evidence type="ECO:0000256" key="3">
    <source>
        <dbReference type="ARBA" id="ARBA00022527"/>
    </source>
</evidence>
<dbReference type="Gene3D" id="3.40.720.10">
    <property type="entry name" value="Alkaline Phosphatase, subunit A"/>
    <property type="match status" value="1"/>
</dbReference>
<evidence type="ECO:0000256" key="7">
    <source>
        <dbReference type="ARBA" id="ARBA00022840"/>
    </source>
</evidence>
<dbReference type="FunFam" id="3.40.720.10:FF:000017">
    <property type="entry name" value="Predicted protein"/>
    <property type="match status" value="1"/>
</dbReference>
<feature type="binding site" evidence="10">
    <location>
        <position position="255"/>
    </location>
    <ligand>
        <name>ATP</name>
        <dbReference type="ChEBI" id="CHEBI:30616"/>
    </ligand>
</feature>
<dbReference type="EC" id="2.7.11.1" evidence="2"/>
<accession>A0AAD4R0M6</accession>
<keyword evidence="4" id="KW-0808">Transferase</keyword>
<dbReference type="InterPro" id="IPR004245">
    <property type="entry name" value="DUF229"/>
</dbReference>
<dbReference type="PANTHER" id="PTHR10974:SF1">
    <property type="entry name" value="FI08016P-RELATED"/>
    <property type="match status" value="1"/>
</dbReference>
<organism evidence="14 15">
    <name type="scientific">Ditylenchus destructor</name>
    <dbReference type="NCBI Taxonomy" id="166010"/>
    <lineage>
        <taxon>Eukaryota</taxon>
        <taxon>Metazoa</taxon>
        <taxon>Ecdysozoa</taxon>
        <taxon>Nematoda</taxon>
        <taxon>Chromadorea</taxon>
        <taxon>Rhabditida</taxon>
        <taxon>Tylenchina</taxon>
        <taxon>Tylenchomorpha</taxon>
        <taxon>Sphaerularioidea</taxon>
        <taxon>Anguinidae</taxon>
        <taxon>Anguininae</taxon>
        <taxon>Ditylenchus</taxon>
    </lineage>
</organism>
<keyword evidence="5 10" id="KW-0547">Nucleotide-binding</keyword>
<dbReference type="InterPro" id="IPR017441">
    <property type="entry name" value="Protein_kinase_ATP_BS"/>
</dbReference>
<feature type="compositionally biased region" description="Low complexity" evidence="11">
    <location>
        <begin position="139"/>
        <end position="156"/>
    </location>
</feature>
<feature type="region of interest" description="Disordered" evidence="11">
    <location>
        <begin position="121"/>
        <end position="196"/>
    </location>
</feature>
<dbReference type="GO" id="GO:0004674">
    <property type="term" value="F:protein serine/threonine kinase activity"/>
    <property type="evidence" value="ECO:0007669"/>
    <property type="project" value="UniProtKB-KW"/>
</dbReference>
<dbReference type="SUPFAM" id="SSF53649">
    <property type="entry name" value="Alkaline phosphatase-like"/>
    <property type="match status" value="1"/>
</dbReference>
<evidence type="ECO:0000256" key="10">
    <source>
        <dbReference type="PROSITE-ProRule" id="PRU10141"/>
    </source>
</evidence>
<dbReference type="PANTHER" id="PTHR10974">
    <property type="entry name" value="FI08016P-RELATED"/>
    <property type="match status" value="1"/>
</dbReference>
<sequence>MQLGQACGSTQCGYVFQLPPAVVWDLSAMLDVGDIWEDVAARMIDISDADINACRRLRSGERPTEALLRIWGGLGYKTVDLFKVFYGLKFVRCMQILRPYVDKEYQARIDDVISVDRLSARQSDQNRARGLPSCPSPNSPSSTNTNPTSNQASASAGGRSPEISKHNLPNPSSSTSLISSKKKTNSGSDAFSSAATSDAASNDSSFIAGLQNTVSVKYEDILGATDNFAPDRILGRGGYGVVYRGVWEHTEVAIKRIQGRNQNSVEQQKERIRQSLQELRTLAKFRHDNVLSLYGYSMDGAEPCLIYQFMSNGTLEDRLLCRNATEPFSWALKLSICKGVSCGLHFLHSISTFPIIHGDVKSANILLDKHMEPKLGDFGLSRDGQKEMDGSEKSPMIASHIKGTLAYLPPEFTTSKIITTKLDVYSFGVVLLEAATGQRAYSNTREPSNLVEYARKHIPSIPESQEELERIMDKLADKRTPDTYMDENHAIFKKLVTLGLGCTHKERAARPVFSEAFKILSAPNWKRDVISRSFVVTSCQKYRNCGRSPSHFATTSLSGAFLVYLLSAILPMSKMFVRLKTCTLRLIIIAFVSLLSIFFILTTLREDDNATLHEMAIPEPNKLEGASGIKLDKSLLKTLDAAEFPLRIIRTGNERDSESNTNGIRRTKLKNDLGACRIPRLEQNRAEVIKFMKQAPPLKCSTKNVPDWLHVDNERRMQLTDYAKEHVAVPKLACTWRFYERVSDNELKWYAKVSFKVGEQVTIGDFFVTDCNDGDNSWTGNFMTIVPNKAKIEELQQVKRDDDWSGLNVYILGFDSLSQMSFRRNLPKTTEYLENVMNASVFNGYNIVGDGTPQAYIPILTGQTEEELPLTRKRFKTAKYVDEVYPFVWKNFSDAGYATLYGEDAHNIGTFTYRLKGFRQQPTDHYTPTFFQQLEKVCGAGCQCVGSTPQHQVWFDYAERFWKEYNSVPRFLLLHHSSLSHDDINLVQVADLDLRDHLKRQLESGAFDNTMVVVMADHGHRFASLRETHQGQLEERLPFFSLFLPPNVRSNPRFKSAIENIRLNTRDRLSSPFDLHPTLLDIIRLPKPETLETPHPPGANVRSLSMFREIPQSRTCAEAGIEPHWCTCLAWRSAMGNNNAKPDKELILSLQLAKAVVQVINDQTEPERKLCARLKLDQLIDAKKLAPNENLLKYNGVLDTDGFRPKLEGKTQTTKATYQIVIMTTPGNAKYEATVIYDTYGSERTVTVDLTAISHINKYGDSPHCIIDKNYFLAAYCVCYDKV</sequence>
<dbReference type="FunFam" id="1.10.510.10:FF:000754">
    <property type="entry name" value="Interleukin-1 receptor-associated kinase"/>
    <property type="match status" value="1"/>
</dbReference>
<evidence type="ECO:0000259" key="13">
    <source>
        <dbReference type="PROSITE" id="PS50011"/>
    </source>
</evidence>
<proteinExistence type="inferred from homology"/>
<dbReference type="InterPro" id="IPR011029">
    <property type="entry name" value="DEATH-like_dom_sf"/>
</dbReference>
<dbReference type="CDD" id="cd14066">
    <property type="entry name" value="STKc_IRAK"/>
    <property type="match status" value="1"/>
</dbReference>
<dbReference type="Pfam" id="PF07714">
    <property type="entry name" value="PK_Tyr_Ser-Thr"/>
    <property type="match status" value="1"/>
</dbReference>
<gene>
    <name evidence="14" type="ORF">DdX_15870</name>
</gene>
<evidence type="ECO:0000256" key="2">
    <source>
        <dbReference type="ARBA" id="ARBA00012513"/>
    </source>
</evidence>
<dbReference type="GO" id="GO:0005615">
    <property type="term" value="C:extracellular space"/>
    <property type="evidence" value="ECO:0007669"/>
    <property type="project" value="TreeGrafter"/>
</dbReference>